<gene>
    <name evidence="1" type="ORF">GPAL_2624</name>
</gene>
<dbReference type="RefSeq" id="WP_006012460.1">
    <property type="nucleotide sequence ID" value="NZ_AUAV01000011.1"/>
</dbReference>
<organism evidence="1 2">
    <name type="scientific">Brumicola pallidula DSM 14239 = ACAM 615</name>
    <dbReference type="NCBI Taxonomy" id="1121922"/>
    <lineage>
        <taxon>Bacteria</taxon>
        <taxon>Pseudomonadati</taxon>
        <taxon>Pseudomonadota</taxon>
        <taxon>Gammaproteobacteria</taxon>
        <taxon>Alteromonadales</taxon>
        <taxon>Alteromonadaceae</taxon>
        <taxon>Brumicola</taxon>
    </lineage>
</organism>
<keyword evidence="2" id="KW-1185">Reference proteome</keyword>
<dbReference type="Proteomes" id="UP000006251">
    <property type="component" value="Unassembled WGS sequence"/>
</dbReference>
<dbReference type="STRING" id="1121922.GCA_000428905_02165"/>
<dbReference type="AlphaFoldDB" id="K6ZKR1"/>
<name>K6ZKR1_9ALTE</name>
<accession>K6ZKR1</accession>
<protein>
    <submittedName>
        <fullName evidence="1">Uncharacterized protein</fullName>
    </submittedName>
</protein>
<reference evidence="2" key="1">
    <citation type="journal article" date="2014" name="Environ. Microbiol.">
        <title>Comparative genomics of the marine bacterial genus Glaciecola reveals the high degree of genomic diversity and genomic characteristic for cold adaptation.</title>
        <authorList>
            <person name="Qin Q.L."/>
            <person name="Xie B.B."/>
            <person name="Yu Y."/>
            <person name="Shu Y.L."/>
            <person name="Rong J.C."/>
            <person name="Zhang Y.J."/>
            <person name="Zhao D.L."/>
            <person name="Chen X.L."/>
            <person name="Zhang X.Y."/>
            <person name="Chen B."/>
            <person name="Zhou B.C."/>
            <person name="Zhang Y.Z."/>
        </authorList>
    </citation>
    <scope>NUCLEOTIDE SEQUENCE [LARGE SCALE GENOMIC DNA]</scope>
    <source>
        <strain evidence="2">ACAM 615</strain>
    </source>
</reference>
<dbReference type="OrthoDB" id="6195703at2"/>
<sequence>MKFLFLFTTRLIQSLNNKCLLIVIVIAFSTQAYGNSTIGAKTPSKATPSSFQRQCSDPALSASHLIAEYEIVKHEIVKHEIVKSGASSNKLIQAIQLILVRNSNEVAHQYPQTGITESWQLNHAEQIKSVRFFDKHARVIEYQPNERVHGKTETDWSYRNQLISDSLLNKFTTTKVSNEDCNRLESKTYTNRQITMDLTWFSELRIVNTFSIKDKQSGTTLESWSLQSIQLSSDQIIPFFNTRHAYLATDFADIGDDHTDPFLTNMTNLGFIESGALGFMILKETP</sequence>
<evidence type="ECO:0000313" key="2">
    <source>
        <dbReference type="Proteomes" id="UP000006251"/>
    </source>
</evidence>
<dbReference type="EMBL" id="BAEQ01000045">
    <property type="protein sequence ID" value="GAC29478.1"/>
    <property type="molecule type" value="Genomic_DNA"/>
</dbReference>
<proteinExistence type="predicted"/>
<evidence type="ECO:0000313" key="1">
    <source>
        <dbReference type="EMBL" id="GAC29478.1"/>
    </source>
</evidence>
<comment type="caution">
    <text evidence="1">The sequence shown here is derived from an EMBL/GenBank/DDBJ whole genome shotgun (WGS) entry which is preliminary data.</text>
</comment>